<sequence length="230" mass="25161">MPDTDLLIDLVHEDAHLLVLNKPAGLLCVPGRGEDKQDCLSARAMQRWPDALIVHRLDMATSGLVLMARGAAMQRALGDAFANRVVHKRYEAIVDGAMPVRDEWSVIDAPLMADWPRRPLQKVDPAGKPSVTRWRALSSTADGETAATHVLLEPLTGRSHQLRVHLLSIGHPILGDALYGSAEVQARAPRLLLHASELGFAHPATQQMLRFQSQPDFALLSSSLFSTARP</sequence>
<dbReference type="GO" id="GO:0000455">
    <property type="term" value="P:enzyme-directed rRNA pseudouridine synthesis"/>
    <property type="evidence" value="ECO:0007669"/>
    <property type="project" value="TreeGrafter"/>
</dbReference>
<name>A0A6I6HKW4_VARPD</name>
<dbReference type="GO" id="GO:0140098">
    <property type="term" value="F:catalytic activity, acting on RNA"/>
    <property type="evidence" value="ECO:0007669"/>
    <property type="project" value="UniProtKB-ARBA"/>
</dbReference>
<reference evidence="2 3" key="1">
    <citation type="submission" date="2019-12" db="EMBL/GenBank/DDBJ databases">
        <title>Hybrid Genome Assemblies of two High G+C Isolates from Undergraduate Microbiology Courses.</title>
        <authorList>
            <person name="Ne Ville C.J."/>
            <person name="Enright D."/>
            <person name="Hernandez I."/>
            <person name="Dodsworth J."/>
            <person name="Orwin P.M."/>
        </authorList>
    </citation>
    <scope>NUCLEOTIDE SEQUENCE [LARGE SCALE GENOMIC DNA]</scope>
    <source>
        <strain evidence="2 3">CSUSB</strain>
    </source>
</reference>
<dbReference type="RefSeq" id="WP_157614864.1">
    <property type="nucleotide sequence ID" value="NZ_CP046622.1"/>
</dbReference>
<dbReference type="Proteomes" id="UP000425817">
    <property type="component" value="Chromosome"/>
</dbReference>
<dbReference type="PROSITE" id="PS01129">
    <property type="entry name" value="PSI_RLU"/>
    <property type="match status" value="1"/>
</dbReference>
<dbReference type="EMBL" id="CP046622">
    <property type="protein sequence ID" value="QGW83463.1"/>
    <property type="molecule type" value="Genomic_DNA"/>
</dbReference>
<dbReference type="OrthoDB" id="9785808at2"/>
<dbReference type="Gene3D" id="3.30.2350.10">
    <property type="entry name" value="Pseudouridine synthase"/>
    <property type="match status" value="1"/>
</dbReference>
<evidence type="ECO:0000313" key="3">
    <source>
        <dbReference type="Proteomes" id="UP000425817"/>
    </source>
</evidence>
<dbReference type="PANTHER" id="PTHR21600">
    <property type="entry name" value="MITOCHONDRIAL RNA PSEUDOURIDINE SYNTHASE"/>
    <property type="match status" value="1"/>
</dbReference>
<dbReference type="PANTHER" id="PTHR21600:SF89">
    <property type="entry name" value="RIBOSOMAL LARGE SUBUNIT PSEUDOURIDINE SYNTHASE A"/>
    <property type="match status" value="1"/>
</dbReference>
<protein>
    <submittedName>
        <fullName evidence="2">RNA pseudouridine synthase</fullName>
    </submittedName>
</protein>
<evidence type="ECO:0000313" key="2">
    <source>
        <dbReference type="EMBL" id="QGW83463.1"/>
    </source>
</evidence>
<dbReference type="Pfam" id="PF00849">
    <property type="entry name" value="PseudoU_synth_2"/>
    <property type="match status" value="1"/>
</dbReference>
<dbReference type="AlphaFoldDB" id="A0A6I6HKW4"/>
<dbReference type="InterPro" id="IPR050188">
    <property type="entry name" value="RluA_PseudoU_synthase"/>
</dbReference>
<dbReference type="CDD" id="cd02869">
    <property type="entry name" value="PseudoU_synth_RluA_like"/>
    <property type="match status" value="1"/>
</dbReference>
<dbReference type="InterPro" id="IPR006145">
    <property type="entry name" value="PsdUridine_synth_RsuA/RluA"/>
</dbReference>
<gene>
    <name evidence="2" type="ORF">GOQ09_18590</name>
</gene>
<evidence type="ECO:0000259" key="1">
    <source>
        <dbReference type="Pfam" id="PF00849"/>
    </source>
</evidence>
<accession>A0A6I6HKW4</accession>
<proteinExistence type="predicted"/>
<feature type="domain" description="Pseudouridine synthase RsuA/RluA-like" evidence="1">
    <location>
        <begin position="16"/>
        <end position="167"/>
    </location>
</feature>
<dbReference type="GO" id="GO:0009982">
    <property type="term" value="F:pseudouridine synthase activity"/>
    <property type="evidence" value="ECO:0007669"/>
    <property type="project" value="InterPro"/>
</dbReference>
<dbReference type="InterPro" id="IPR006224">
    <property type="entry name" value="PsdUridine_synth_RluA-like_CS"/>
</dbReference>
<dbReference type="SUPFAM" id="SSF55120">
    <property type="entry name" value="Pseudouridine synthase"/>
    <property type="match status" value="1"/>
</dbReference>
<organism evidence="2 3">
    <name type="scientific">Variovorax paradoxus</name>
    <dbReference type="NCBI Taxonomy" id="34073"/>
    <lineage>
        <taxon>Bacteria</taxon>
        <taxon>Pseudomonadati</taxon>
        <taxon>Pseudomonadota</taxon>
        <taxon>Betaproteobacteria</taxon>
        <taxon>Burkholderiales</taxon>
        <taxon>Comamonadaceae</taxon>
        <taxon>Variovorax</taxon>
    </lineage>
</organism>
<dbReference type="InterPro" id="IPR020103">
    <property type="entry name" value="PsdUridine_synth_cat_dom_sf"/>
</dbReference>
<dbReference type="GO" id="GO:0003723">
    <property type="term" value="F:RNA binding"/>
    <property type="evidence" value="ECO:0007669"/>
    <property type="project" value="InterPro"/>
</dbReference>